<dbReference type="AlphaFoldDB" id="A0A0J7JY85"/>
<name>A0A0J7JY85_LASNI</name>
<keyword evidence="3" id="KW-1185">Reference proteome</keyword>
<feature type="compositionally biased region" description="Basic and acidic residues" evidence="1">
    <location>
        <begin position="1"/>
        <end position="10"/>
    </location>
</feature>
<evidence type="ECO:0000313" key="3">
    <source>
        <dbReference type="Proteomes" id="UP000036403"/>
    </source>
</evidence>
<accession>A0A0J7JY85</accession>
<proteinExistence type="predicted"/>
<protein>
    <submittedName>
        <fullName evidence="2">Adenylate cyclase type ix</fullName>
    </submittedName>
</protein>
<gene>
    <name evidence="2" type="ORF">RF55_21676</name>
</gene>
<dbReference type="Proteomes" id="UP000036403">
    <property type="component" value="Unassembled WGS sequence"/>
</dbReference>
<evidence type="ECO:0000313" key="2">
    <source>
        <dbReference type="EMBL" id="KMQ82846.1"/>
    </source>
</evidence>
<dbReference type="PaxDb" id="67767-A0A0J7JY85"/>
<dbReference type="EMBL" id="LBMM01022690">
    <property type="protein sequence ID" value="KMQ82846.1"/>
    <property type="molecule type" value="Genomic_DNA"/>
</dbReference>
<organism evidence="2 3">
    <name type="scientific">Lasius niger</name>
    <name type="common">Black garden ant</name>
    <dbReference type="NCBI Taxonomy" id="67767"/>
    <lineage>
        <taxon>Eukaryota</taxon>
        <taxon>Metazoa</taxon>
        <taxon>Ecdysozoa</taxon>
        <taxon>Arthropoda</taxon>
        <taxon>Hexapoda</taxon>
        <taxon>Insecta</taxon>
        <taxon>Pterygota</taxon>
        <taxon>Neoptera</taxon>
        <taxon>Endopterygota</taxon>
        <taxon>Hymenoptera</taxon>
        <taxon>Apocrita</taxon>
        <taxon>Aculeata</taxon>
        <taxon>Formicoidea</taxon>
        <taxon>Formicidae</taxon>
        <taxon>Formicinae</taxon>
        <taxon>Lasius</taxon>
        <taxon>Lasius</taxon>
    </lineage>
</organism>
<feature type="region of interest" description="Disordered" evidence="1">
    <location>
        <begin position="1"/>
        <end position="53"/>
    </location>
</feature>
<comment type="caution">
    <text evidence="2">The sequence shown here is derived from an EMBL/GenBank/DDBJ whole genome shotgun (WGS) entry which is preliminary data.</text>
</comment>
<sequence length="97" mass="10404">MPDIKPRERSGMVSIANDDATPQIPPIATPYNTRNSKKTVSEGAAAESSSNTEKKTIFSIRIGLRPYFSAARPKISAPIGRTASVSRIANVTCSRPT</sequence>
<evidence type="ECO:0000256" key="1">
    <source>
        <dbReference type="SAM" id="MobiDB-lite"/>
    </source>
</evidence>
<reference evidence="2 3" key="1">
    <citation type="submission" date="2015-04" db="EMBL/GenBank/DDBJ databases">
        <title>Lasius niger genome sequencing.</title>
        <authorList>
            <person name="Konorov E.A."/>
            <person name="Nikitin M.A."/>
            <person name="Kirill M.V."/>
            <person name="Chang P."/>
        </authorList>
    </citation>
    <scope>NUCLEOTIDE SEQUENCE [LARGE SCALE GENOMIC DNA]</scope>
    <source>
        <tissue evidence="2">Whole</tissue>
    </source>
</reference>